<dbReference type="InterPro" id="IPR000210">
    <property type="entry name" value="BTB/POZ_dom"/>
</dbReference>
<evidence type="ECO:0000313" key="3">
    <source>
        <dbReference type="EMBL" id="KAF7996458.1"/>
    </source>
</evidence>
<feature type="domain" description="TLDc" evidence="2">
    <location>
        <begin position="315"/>
        <end position="488"/>
    </location>
</feature>
<dbReference type="EMBL" id="JACMRX010000001">
    <property type="protein sequence ID" value="KAF7996458.1"/>
    <property type="molecule type" value="Genomic_DNA"/>
</dbReference>
<dbReference type="PROSITE" id="PS51886">
    <property type="entry name" value="TLDC"/>
    <property type="match status" value="1"/>
</dbReference>
<dbReference type="InterPro" id="IPR011333">
    <property type="entry name" value="SKP1/BTB/POZ_sf"/>
</dbReference>
<dbReference type="Pfam" id="PF07534">
    <property type="entry name" value="TLD"/>
    <property type="match status" value="1"/>
</dbReference>
<dbReference type="OrthoDB" id="25620at2759"/>
<evidence type="ECO:0000313" key="4">
    <source>
        <dbReference type="Proteomes" id="UP000639338"/>
    </source>
</evidence>
<feature type="domain" description="BTB" evidence="1">
    <location>
        <begin position="43"/>
        <end position="111"/>
    </location>
</feature>
<sequence length="505" mass="56228">MANRVIGGGSNNGAAGSSGEVGLAGVPRLLEDLARLSEDKDSADILFLLGREETPVYGHRIILQVRCKNFTVPKRLGTPGNLTPVRMPHAHAEIFRQFMHYVYTGKIMLQDSGIFEMLALAQELGVEELWRSCEEHVSATLSPDNACALLSAALDAQERVLGGKGACSSFIERCYSFIGDNAVETVKTTAFCNLPKDALVKLISSDYLGLEEEDVWRAVLNWAKYQAGVTQPTQHWTEEERARVCQHLAGVINHVRLLLIDSHVFAEEVEPTGAVPIELSLERYRYAAVPNKYAENCSDKRLQPRVGKLLFPGSQILSRDKMAYQRLLNQWYGSSKQNWRLIYRASNHGYSAAAFHRHCDGISPTFTIVLGPRGEVCGGFSDVAWEKTDKNSRYISAEKAFLFTLTNTQDIPPTKYDLIKKNFAICYHPEIGPIFGAGADLMISNNCNANMDSYSNLPHSYDGENASTTVLMGDYQFNVIDYEVFTLNNINNTLPKLDKLKINNN</sequence>
<dbReference type="PROSITE" id="PS50097">
    <property type="entry name" value="BTB"/>
    <property type="match status" value="1"/>
</dbReference>
<accession>A0A834Y2E3</accession>
<dbReference type="PANTHER" id="PTHR24410:SF34">
    <property type="entry name" value="LD40565P"/>
    <property type="match status" value="1"/>
</dbReference>
<evidence type="ECO:0000259" key="1">
    <source>
        <dbReference type="PROSITE" id="PS50097"/>
    </source>
</evidence>
<dbReference type="InterPro" id="IPR006571">
    <property type="entry name" value="TLDc_dom"/>
</dbReference>
<dbReference type="SUPFAM" id="SSF54695">
    <property type="entry name" value="POZ domain"/>
    <property type="match status" value="1"/>
</dbReference>
<dbReference type="Gene3D" id="3.30.710.10">
    <property type="entry name" value="Potassium Channel Kv1.1, Chain A"/>
    <property type="match status" value="1"/>
</dbReference>
<dbReference type="SMART" id="SM00225">
    <property type="entry name" value="BTB"/>
    <property type="match status" value="1"/>
</dbReference>
<protein>
    <submittedName>
        <fullName evidence="3">Uncharacterized protein</fullName>
    </submittedName>
</protein>
<dbReference type="Pfam" id="PF00651">
    <property type="entry name" value="BTB"/>
    <property type="match status" value="1"/>
</dbReference>
<evidence type="ECO:0000259" key="2">
    <source>
        <dbReference type="PROSITE" id="PS51886"/>
    </source>
</evidence>
<dbReference type="PANTHER" id="PTHR24410">
    <property type="entry name" value="HL07962P-RELATED"/>
    <property type="match status" value="1"/>
</dbReference>
<dbReference type="Pfam" id="PF07707">
    <property type="entry name" value="BACK"/>
    <property type="match status" value="1"/>
</dbReference>
<dbReference type="SMART" id="SM00875">
    <property type="entry name" value="BACK"/>
    <property type="match status" value="1"/>
</dbReference>
<name>A0A834Y2E3_APHGI</name>
<dbReference type="SMART" id="SM00584">
    <property type="entry name" value="TLDc"/>
    <property type="match status" value="1"/>
</dbReference>
<gene>
    <name evidence="3" type="ORF">HCN44_002090</name>
</gene>
<dbReference type="InterPro" id="IPR051481">
    <property type="entry name" value="BTB-POZ/Galectin-3-binding"/>
</dbReference>
<dbReference type="Proteomes" id="UP000639338">
    <property type="component" value="Unassembled WGS sequence"/>
</dbReference>
<comment type="caution">
    <text evidence="3">The sequence shown here is derived from an EMBL/GenBank/DDBJ whole genome shotgun (WGS) entry which is preliminary data.</text>
</comment>
<proteinExistence type="predicted"/>
<keyword evidence="4" id="KW-1185">Reference proteome</keyword>
<dbReference type="InterPro" id="IPR011705">
    <property type="entry name" value="BACK"/>
</dbReference>
<organism evidence="3 4">
    <name type="scientific">Aphidius gifuensis</name>
    <name type="common">Parasitoid wasp</name>
    <dbReference type="NCBI Taxonomy" id="684658"/>
    <lineage>
        <taxon>Eukaryota</taxon>
        <taxon>Metazoa</taxon>
        <taxon>Ecdysozoa</taxon>
        <taxon>Arthropoda</taxon>
        <taxon>Hexapoda</taxon>
        <taxon>Insecta</taxon>
        <taxon>Pterygota</taxon>
        <taxon>Neoptera</taxon>
        <taxon>Endopterygota</taxon>
        <taxon>Hymenoptera</taxon>
        <taxon>Apocrita</taxon>
        <taxon>Ichneumonoidea</taxon>
        <taxon>Braconidae</taxon>
        <taxon>Aphidiinae</taxon>
        <taxon>Aphidius</taxon>
    </lineage>
</organism>
<dbReference type="Gene3D" id="1.25.40.420">
    <property type="match status" value="1"/>
</dbReference>
<dbReference type="AlphaFoldDB" id="A0A834Y2E3"/>
<reference evidence="3 4" key="1">
    <citation type="submission" date="2020-08" db="EMBL/GenBank/DDBJ databases">
        <title>Aphidius gifuensis genome sequencing and assembly.</title>
        <authorList>
            <person name="Du Z."/>
        </authorList>
    </citation>
    <scope>NUCLEOTIDE SEQUENCE [LARGE SCALE GENOMIC DNA]</scope>
    <source>
        <strain evidence="3">YNYX2018</strain>
        <tissue evidence="3">Adults</tissue>
    </source>
</reference>